<dbReference type="Gene3D" id="3.40.50.300">
    <property type="entry name" value="P-loop containing nucleotide triphosphate hydrolases"/>
    <property type="match status" value="1"/>
</dbReference>
<dbReference type="AlphaFoldDB" id="A0A1W0D1V7"/>
<organism evidence="6 7">
    <name type="scientific">Chromobacterium haemolyticum</name>
    <dbReference type="NCBI Taxonomy" id="394935"/>
    <lineage>
        <taxon>Bacteria</taxon>
        <taxon>Pseudomonadati</taxon>
        <taxon>Pseudomonadota</taxon>
        <taxon>Betaproteobacteria</taxon>
        <taxon>Neisseriales</taxon>
        <taxon>Chromobacteriaceae</taxon>
        <taxon>Chromobacterium</taxon>
    </lineage>
</organism>
<dbReference type="EMBL" id="MUKV01000009">
    <property type="protein sequence ID" value="OQS40996.1"/>
    <property type="molecule type" value="Genomic_DNA"/>
</dbReference>
<comment type="caution">
    <text evidence="6">The sequence shown here is derived from an EMBL/GenBank/DDBJ whole genome shotgun (WGS) entry which is preliminary data.</text>
</comment>
<dbReference type="InterPro" id="IPR017871">
    <property type="entry name" value="ABC_transporter-like_CS"/>
</dbReference>
<evidence type="ECO:0000313" key="7">
    <source>
        <dbReference type="Proteomes" id="UP000192721"/>
    </source>
</evidence>
<evidence type="ECO:0000256" key="3">
    <source>
        <dbReference type="ARBA" id="ARBA00022741"/>
    </source>
</evidence>
<dbReference type="InterPro" id="IPR003439">
    <property type="entry name" value="ABC_transporter-like_ATP-bd"/>
</dbReference>
<comment type="similarity">
    <text evidence="1">Belongs to the ABC transporter superfamily.</text>
</comment>
<evidence type="ECO:0000256" key="1">
    <source>
        <dbReference type="ARBA" id="ARBA00005417"/>
    </source>
</evidence>
<dbReference type="RefSeq" id="WP_081555274.1">
    <property type="nucleotide sequence ID" value="NZ_MUKV01000009.1"/>
</dbReference>
<dbReference type="NCBIfam" id="TIGR02324">
    <property type="entry name" value="CP_lyasePhnL"/>
    <property type="match status" value="1"/>
</dbReference>
<dbReference type="GO" id="GO:0005524">
    <property type="term" value="F:ATP binding"/>
    <property type="evidence" value="ECO:0007669"/>
    <property type="project" value="UniProtKB-KW"/>
</dbReference>
<dbReference type="PROSITE" id="PS50893">
    <property type="entry name" value="ABC_TRANSPORTER_2"/>
    <property type="match status" value="1"/>
</dbReference>
<dbReference type="GO" id="GO:0016887">
    <property type="term" value="F:ATP hydrolysis activity"/>
    <property type="evidence" value="ECO:0007669"/>
    <property type="project" value="InterPro"/>
</dbReference>
<protein>
    <submittedName>
        <fullName evidence="6">Phosphonate C-P lyase system protein PhnL</fullName>
    </submittedName>
</protein>
<sequence length="235" mass="25447">MNVLIDARQISKTFTLHQQGGLTLPVLDQVSLQAAAGECVALAGPSGAGKSTLLKALYANYLVERGSIRIRHRGNWLDMAAALPHEIADARRHTLGYVSQFLRAIPRVPALDIVAEPLCEWGVDANEARREAGALLARLNIPERLWRLPPATFSGGEQQRVNIARGMIAPRPILLLDEPTASLDAANRAVVVDLMREALTRGAALVGIFHDEATRDAVAHRVFEVPLANKPEALA</sequence>
<dbReference type="InterPro" id="IPR003593">
    <property type="entry name" value="AAA+_ATPase"/>
</dbReference>
<dbReference type="PANTHER" id="PTHR42798:SF7">
    <property type="entry name" value="ALPHA-D-RIBOSE 1-METHYLPHOSPHONATE 5-TRIPHOSPHATE SYNTHASE SUBUNIT PHNL"/>
    <property type="match status" value="1"/>
</dbReference>
<dbReference type="Proteomes" id="UP000192721">
    <property type="component" value="Unassembled WGS sequence"/>
</dbReference>
<dbReference type="PANTHER" id="PTHR42798">
    <property type="entry name" value="LIPOPROTEIN-RELEASING SYSTEM ATP-BINDING PROTEIN LOLD"/>
    <property type="match status" value="1"/>
</dbReference>
<evidence type="ECO:0000256" key="2">
    <source>
        <dbReference type="ARBA" id="ARBA00022475"/>
    </source>
</evidence>
<dbReference type="SUPFAM" id="SSF52540">
    <property type="entry name" value="P-loop containing nucleoside triphosphate hydrolases"/>
    <property type="match status" value="1"/>
</dbReference>
<dbReference type="SMART" id="SM00382">
    <property type="entry name" value="AAA"/>
    <property type="match status" value="1"/>
</dbReference>
<accession>A0A1W0D1V7</accession>
<proteinExistence type="inferred from homology"/>
<dbReference type="InterPro" id="IPR012701">
    <property type="entry name" value="CP_lyase_PhnL"/>
</dbReference>
<evidence type="ECO:0000313" key="6">
    <source>
        <dbReference type="EMBL" id="OQS40996.1"/>
    </source>
</evidence>
<keyword evidence="2" id="KW-0472">Membrane</keyword>
<keyword evidence="4" id="KW-0067">ATP-binding</keyword>
<keyword evidence="3" id="KW-0547">Nucleotide-binding</keyword>
<dbReference type="GO" id="GO:0016829">
    <property type="term" value="F:lyase activity"/>
    <property type="evidence" value="ECO:0007669"/>
    <property type="project" value="UniProtKB-KW"/>
</dbReference>
<keyword evidence="6" id="KW-0456">Lyase</keyword>
<dbReference type="PROSITE" id="PS00211">
    <property type="entry name" value="ABC_TRANSPORTER_1"/>
    <property type="match status" value="1"/>
</dbReference>
<evidence type="ECO:0000259" key="5">
    <source>
        <dbReference type="PROSITE" id="PS50893"/>
    </source>
</evidence>
<dbReference type="InterPro" id="IPR027417">
    <property type="entry name" value="P-loop_NTPase"/>
</dbReference>
<evidence type="ECO:0000256" key="4">
    <source>
        <dbReference type="ARBA" id="ARBA00022840"/>
    </source>
</evidence>
<reference evidence="6 7" key="1">
    <citation type="submission" date="2017-02" db="EMBL/GenBank/DDBJ databases">
        <title>Chromobacterium haemolyticum H5244.</title>
        <authorList>
            <person name="Gulvik C.A."/>
        </authorList>
    </citation>
    <scope>NUCLEOTIDE SEQUENCE [LARGE SCALE GENOMIC DNA]</scope>
    <source>
        <strain evidence="6 7">H5244</strain>
    </source>
</reference>
<name>A0A1W0D1V7_9NEIS</name>
<keyword evidence="2" id="KW-1003">Cell membrane</keyword>
<dbReference type="Pfam" id="PF00005">
    <property type="entry name" value="ABC_tran"/>
    <property type="match status" value="1"/>
</dbReference>
<gene>
    <name evidence="6" type="ORF">B0T45_09175</name>
</gene>
<feature type="domain" description="ABC transporter" evidence="5">
    <location>
        <begin position="5"/>
        <end position="235"/>
    </location>
</feature>